<dbReference type="AlphaFoldDB" id="A0A4R6Z268"/>
<dbReference type="EMBL" id="SNZH01000004">
    <property type="protein sequence ID" value="TDR45584.1"/>
    <property type="molecule type" value="Genomic_DNA"/>
</dbReference>
<organism evidence="7 8">
    <name type="scientific">Tahibacter aquaticus</name>
    <dbReference type="NCBI Taxonomy" id="520092"/>
    <lineage>
        <taxon>Bacteria</taxon>
        <taxon>Pseudomonadati</taxon>
        <taxon>Pseudomonadota</taxon>
        <taxon>Gammaproteobacteria</taxon>
        <taxon>Lysobacterales</taxon>
        <taxon>Rhodanobacteraceae</taxon>
        <taxon>Tahibacter</taxon>
    </lineage>
</organism>
<evidence type="ECO:0000256" key="3">
    <source>
        <dbReference type="ARBA" id="ARBA00022692"/>
    </source>
</evidence>
<accession>A0A4R6Z268</accession>
<comment type="caution">
    <text evidence="7">The sequence shown here is derived from an EMBL/GenBank/DDBJ whole genome shotgun (WGS) entry which is preliminary data.</text>
</comment>
<dbReference type="PANTHER" id="PTHR23513:SF6">
    <property type="entry name" value="MAJOR FACILITATOR SUPERFAMILY ASSOCIATED DOMAIN-CONTAINING PROTEIN"/>
    <property type="match status" value="1"/>
</dbReference>
<sequence>MIDVLKHATFRRLFLAQVLALVGTGLATVALALLAYDLAGAQAGAVLGTALAIKMTVYILLAPLAGATVPPHWRKRALIALDLARAAAAVALPFVNDIWQIYLVIALLQSASACFTPLFQATIPKVLPDERDYTRALSLSRLAYDLESLLSPALAAALLTVVNFHGLFAGTSLGFLASAALVLGTTFPVAAAAAQAGSPYARALRGIRTYVRTPRLRGLLALNLVAAAGGAMVFVNTVVLVRTVLGGGERQVAWALAAFGAGSMAVALVLPKLLDRLSDRRIMLTAALAMALVLAGLTAAWQAGLAGGWLAIGLTWPLLGGAYAALVTPGGRLLRRSAQQSDLPFLFAAQFSLSHICWLVAYLLAGWVGARFGLGTALGALAVLAAVGLLLAWRAWPAHDPVVVPHRHEGLPEDDPHWAEHGRTTRGGHAHAFVIDAQHERWPR</sequence>
<feature type="transmembrane region" description="Helical" evidence="6">
    <location>
        <begin position="282"/>
        <end position="303"/>
    </location>
</feature>
<feature type="transmembrane region" description="Helical" evidence="6">
    <location>
        <begin position="343"/>
        <end position="365"/>
    </location>
</feature>
<proteinExistence type="predicted"/>
<keyword evidence="4 6" id="KW-1133">Transmembrane helix</keyword>
<feature type="transmembrane region" description="Helical" evidence="6">
    <location>
        <begin position="42"/>
        <end position="65"/>
    </location>
</feature>
<dbReference type="SUPFAM" id="SSF103473">
    <property type="entry name" value="MFS general substrate transporter"/>
    <property type="match status" value="1"/>
</dbReference>
<dbReference type="InterPro" id="IPR011701">
    <property type="entry name" value="MFS"/>
</dbReference>
<gene>
    <name evidence="7" type="ORF">DFR29_10412</name>
</gene>
<keyword evidence="2" id="KW-1003">Cell membrane</keyword>
<dbReference type="PANTHER" id="PTHR23513">
    <property type="entry name" value="INTEGRAL MEMBRANE EFFLUX PROTEIN-RELATED"/>
    <property type="match status" value="1"/>
</dbReference>
<evidence type="ECO:0000313" key="7">
    <source>
        <dbReference type="EMBL" id="TDR45584.1"/>
    </source>
</evidence>
<feature type="transmembrane region" description="Helical" evidence="6">
    <location>
        <begin position="218"/>
        <end position="240"/>
    </location>
</feature>
<dbReference type="RefSeq" id="WP_133817961.1">
    <property type="nucleotide sequence ID" value="NZ_SNZH01000004.1"/>
</dbReference>
<dbReference type="GO" id="GO:0022857">
    <property type="term" value="F:transmembrane transporter activity"/>
    <property type="evidence" value="ECO:0007669"/>
    <property type="project" value="InterPro"/>
</dbReference>
<dbReference type="InterPro" id="IPR036259">
    <property type="entry name" value="MFS_trans_sf"/>
</dbReference>
<evidence type="ECO:0000256" key="1">
    <source>
        <dbReference type="ARBA" id="ARBA00004651"/>
    </source>
</evidence>
<feature type="transmembrane region" description="Helical" evidence="6">
    <location>
        <begin position="252"/>
        <end position="270"/>
    </location>
</feature>
<feature type="transmembrane region" description="Helical" evidence="6">
    <location>
        <begin position="309"/>
        <end position="331"/>
    </location>
</feature>
<dbReference type="Pfam" id="PF07690">
    <property type="entry name" value="MFS_1"/>
    <property type="match status" value="1"/>
</dbReference>
<evidence type="ECO:0000256" key="5">
    <source>
        <dbReference type="ARBA" id="ARBA00023136"/>
    </source>
</evidence>
<feature type="transmembrane region" description="Helical" evidence="6">
    <location>
        <begin position="174"/>
        <end position="197"/>
    </location>
</feature>
<keyword evidence="8" id="KW-1185">Reference proteome</keyword>
<keyword evidence="5 6" id="KW-0472">Membrane</keyword>
<dbReference type="Proteomes" id="UP000295293">
    <property type="component" value="Unassembled WGS sequence"/>
</dbReference>
<evidence type="ECO:0000313" key="8">
    <source>
        <dbReference type="Proteomes" id="UP000295293"/>
    </source>
</evidence>
<name>A0A4R6Z268_9GAMM</name>
<evidence type="ECO:0000256" key="4">
    <source>
        <dbReference type="ARBA" id="ARBA00022989"/>
    </source>
</evidence>
<keyword evidence="3 6" id="KW-0812">Transmembrane</keyword>
<feature type="transmembrane region" description="Helical" evidence="6">
    <location>
        <begin position="12"/>
        <end position="36"/>
    </location>
</feature>
<evidence type="ECO:0000256" key="2">
    <source>
        <dbReference type="ARBA" id="ARBA00022475"/>
    </source>
</evidence>
<dbReference type="Gene3D" id="1.20.1250.20">
    <property type="entry name" value="MFS general substrate transporter like domains"/>
    <property type="match status" value="1"/>
</dbReference>
<feature type="transmembrane region" description="Helical" evidence="6">
    <location>
        <begin position="142"/>
        <end position="162"/>
    </location>
</feature>
<dbReference type="GO" id="GO:0005886">
    <property type="term" value="C:plasma membrane"/>
    <property type="evidence" value="ECO:0007669"/>
    <property type="project" value="UniProtKB-SubCell"/>
</dbReference>
<feature type="transmembrane region" description="Helical" evidence="6">
    <location>
        <begin position="371"/>
        <end position="393"/>
    </location>
</feature>
<dbReference type="OrthoDB" id="4368225at2"/>
<comment type="subcellular location">
    <subcellularLocation>
        <location evidence="1">Cell membrane</location>
        <topology evidence="1">Multi-pass membrane protein</topology>
    </subcellularLocation>
</comment>
<reference evidence="7 8" key="1">
    <citation type="submission" date="2019-03" db="EMBL/GenBank/DDBJ databases">
        <title>Genomic Encyclopedia of Type Strains, Phase IV (KMG-IV): sequencing the most valuable type-strain genomes for metagenomic binning, comparative biology and taxonomic classification.</title>
        <authorList>
            <person name="Goeker M."/>
        </authorList>
    </citation>
    <scope>NUCLEOTIDE SEQUENCE [LARGE SCALE GENOMIC DNA]</scope>
    <source>
        <strain evidence="7 8">DSM 21667</strain>
    </source>
</reference>
<evidence type="ECO:0000256" key="6">
    <source>
        <dbReference type="SAM" id="Phobius"/>
    </source>
</evidence>
<protein>
    <submittedName>
        <fullName evidence="7">Putative MFS family arabinose efflux permease</fullName>
    </submittedName>
</protein>